<keyword evidence="3" id="KW-1185">Reference proteome</keyword>
<dbReference type="InterPro" id="IPR005531">
    <property type="entry name" value="Asp23"/>
</dbReference>
<accession>A0A9J6QL72</accession>
<gene>
    <name evidence="2" type="ORF">OBO34_05970</name>
</gene>
<sequence>MNVVNEQKSGTLKISDEVIAVCAANAALKTDGVAELAGGLTNALSKNFLGKELLYKGVKVSQGEAGVIIDIFVIVDYQVNIPAVAWNIQEHVKKEVESMTEMTVEAVNINVQGVHIPEEEAPIHD</sequence>
<dbReference type="AlphaFoldDB" id="A0A9J6QL72"/>
<dbReference type="EMBL" id="JAOSHN010000002">
    <property type="protein sequence ID" value="MCU7377897.1"/>
    <property type="molecule type" value="Genomic_DNA"/>
</dbReference>
<dbReference type="Proteomes" id="UP001065549">
    <property type="component" value="Unassembled WGS sequence"/>
</dbReference>
<protein>
    <submittedName>
        <fullName evidence="2">Asp23/Gls24 family envelope stress response protein</fullName>
    </submittedName>
</protein>
<dbReference type="RefSeq" id="WP_148395178.1">
    <property type="nucleotide sequence ID" value="NZ_JAJAGH010000006.1"/>
</dbReference>
<dbReference type="Pfam" id="PF03780">
    <property type="entry name" value="Asp23"/>
    <property type="match status" value="1"/>
</dbReference>
<comment type="similarity">
    <text evidence="1">Belongs to the asp23 family.</text>
</comment>
<evidence type="ECO:0000256" key="1">
    <source>
        <dbReference type="ARBA" id="ARBA00005721"/>
    </source>
</evidence>
<reference evidence="2" key="1">
    <citation type="submission" date="2022-09" db="EMBL/GenBank/DDBJ databases">
        <title>Culturomic study of gut microbiota in children with autism spectrum disorder.</title>
        <authorList>
            <person name="Efimov B.A."/>
            <person name="Chaplin A.V."/>
            <person name="Sokolova S.R."/>
            <person name="Pikina A.P."/>
            <person name="Korzhanova M."/>
            <person name="Belova V."/>
            <person name="Korostin D."/>
        </authorList>
    </citation>
    <scope>NUCLEOTIDE SEQUENCE</scope>
    <source>
        <strain evidence="2">ASD5510</strain>
    </source>
</reference>
<evidence type="ECO:0000313" key="2">
    <source>
        <dbReference type="EMBL" id="MCU7377897.1"/>
    </source>
</evidence>
<comment type="caution">
    <text evidence="2">The sequence shown here is derived from an EMBL/GenBank/DDBJ whole genome shotgun (WGS) entry which is preliminary data.</text>
</comment>
<name>A0A9J6QL72_9FIRM</name>
<organism evidence="2 3">
    <name type="scientific">Hominibacterium faecale</name>
    <dbReference type="NCBI Taxonomy" id="2839743"/>
    <lineage>
        <taxon>Bacteria</taxon>
        <taxon>Bacillati</taxon>
        <taxon>Bacillota</taxon>
        <taxon>Clostridia</taxon>
        <taxon>Peptostreptococcales</taxon>
        <taxon>Anaerovoracaceae</taxon>
        <taxon>Hominibacterium</taxon>
    </lineage>
</organism>
<proteinExistence type="inferred from homology"/>
<dbReference type="PANTHER" id="PTHR34297">
    <property type="entry name" value="HYPOTHETICAL CYTOSOLIC PROTEIN-RELATED"/>
    <property type="match status" value="1"/>
</dbReference>
<evidence type="ECO:0000313" key="3">
    <source>
        <dbReference type="Proteomes" id="UP001065549"/>
    </source>
</evidence>